<organism evidence="2 3">
    <name type="scientific">Propionicimonas paludicola</name>
    <dbReference type="NCBI Taxonomy" id="185243"/>
    <lineage>
        <taxon>Bacteria</taxon>
        <taxon>Bacillati</taxon>
        <taxon>Actinomycetota</taxon>
        <taxon>Actinomycetes</taxon>
        <taxon>Propionibacteriales</taxon>
        <taxon>Nocardioidaceae</taxon>
        <taxon>Propionicimonas</taxon>
    </lineage>
</organism>
<evidence type="ECO:0000313" key="2">
    <source>
        <dbReference type="EMBL" id="PFG16754.1"/>
    </source>
</evidence>
<feature type="transmembrane region" description="Helical" evidence="1">
    <location>
        <begin position="224"/>
        <end position="244"/>
    </location>
</feature>
<protein>
    <recommendedName>
        <fullName evidence="4">Membrane protein YdfK</fullName>
    </recommendedName>
</protein>
<feature type="transmembrane region" description="Helical" evidence="1">
    <location>
        <begin position="200"/>
        <end position="217"/>
    </location>
</feature>
<feature type="transmembrane region" description="Helical" evidence="1">
    <location>
        <begin position="147"/>
        <end position="168"/>
    </location>
</feature>
<keyword evidence="1" id="KW-1133">Transmembrane helix</keyword>
<comment type="caution">
    <text evidence="2">The sequence shown here is derived from an EMBL/GenBank/DDBJ whole genome shotgun (WGS) entry which is preliminary data.</text>
</comment>
<dbReference type="RefSeq" id="WP_098460264.1">
    <property type="nucleotide sequence ID" value="NZ_PDJC01000001.1"/>
</dbReference>
<keyword evidence="3" id="KW-1185">Reference proteome</keyword>
<dbReference type="PANTHER" id="PTHR36111">
    <property type="entry name" value="INNER MEMBRANE PROTEIN-RELATED"/>
    <property type="match status" value="1"/>
</dbReference>
<feature type="transmembrane region" description="Helical" evidence="1">
    <location>
        <begin position="113"/>
        <end position="135"/>
    </location>
</feature>
<dbReference type="Pfam" id="PF04474">
    <property type="entry name" value="DUF554"/>
    <property type="match status" value="1"/>
</dbReference>
<accession>A0A2A9CQP6</accession>
<evidence type="ECO:0008006" key="4">
    <source>
        <dbReference type="Google" id="ProtNLM"/>
    </source>
</evidence>
<keyword evidence="1" id="KW-0812">Transmembrane</keyword>
<feature type="transmembrane region" description="Helical" evidence="1">
    <location>
        <begin position="68"/>
        <end position="89"/>
    </location>
</feature>
<gene>
    <name evidence="2" type="ORF">ATK74_1307</name>
</gene>
<dbReference type="OrthoDB" id="9797976at2"/>
<evidence type="ECO:0000313" key="3">
    <source>
        <dbReference type="Proteomes" id="UP000226079"/>
    </source>
</evidence>
<dbReference type="Proteomes" id="UP000226079">
    <property type="component" value="Unassembled WGS sequence"/>
</dbReference>
<dbReference type="AlphaFoldDB" id="A0A2A9CQP6"/>
<name>A0A2A9CQP6_9ACTN</name>
<keyword evidence="1" id="KW-0472">Membrane</keyword>
<dbReference type="EMBL" id="PDJC01000001">
    <property type="protein sequence ID" value="PFG16754.1"/>
    <property type="molecule type" value="Genomic_DNA"/>
</dbReference>
<feature type="transmembrane region" description="Helical" evidence="1">
    <location>
        <begin position="35"/>
        <end position="56"/>
    </location>
</feature>
<reference evidence="2 3" key="1">
    <citation type="submission" date="2017-10" db="EMBL/GenBank/DDBJ databases">
        <title>Sequencing the genomes of 1000 actinobacteria strains.</title>
        <authorList>
            <person name="Klenk H.-P."/>
        </authorList>
    </citation>
    <scope>NUCLEOTIDE SEQUENCE [LARGE SCALE GENOMIC DNA]</scope>
    <source>
        <strain evidence="2 3">DSM 15597</strain>
    </source>
</reference>
<dbReference type="InterPro" id="IPR007563">
    <property type="entry name" value="DUF554"/>
</dbReference>
<dbReference type="PANTHER" id="PTHR36111:SF2">
    <property type="entry name" value="INNER MEMBRANE PROTEIN"/>
    <property type="match status" value="1"/>
</dbReference>
<evidence type="ECO:0000256" key="1">
    <source>
        <dbReference type="SAM" id="Phobius"/>
    </source>
</evidence>
<sequence>MFIGLGTAANVATIVLGSGLGVLAGHRLNERTRTLVTQVLGLFTMVTGASSIASGLSDALTAEVGSLARPLVILAALLIGGIIGSLLGIEDRLDAGVNRLHQRFSPDGEDGRFVEGAVTATLVFCIGPLAILGALSDGLGHGPDQLLVKAVMDGFAAIAFASTFGIGVMVSVLPLALYQGLLTLLGFALGNFLPAAQVDALGATGGVMLLGLGFRLAGIKQIPIGDLLPALVLAPVLVAVVGAFV</sequence>
<proteinExistence type="predicted"/>
<feature type="transmembrane region" description="Helical" evidence="1">
    <location>
        <begin position="6"/>
        <end position="23"/>
    </location>
</feature>